<sequence>MALNFFASGEILYKRTPDLGLLRCVDASEAAKFLEQIHAGACGSHMNGHALARKILRAKYFWMTMEHDCCRFGVPESIITDNGVNLNSHLMREICEQFKITHRNSTAYRPQMNGAVEAANKNIKKILRKMIENRKGWHEMLPYALLGYRTTVRTSVEATPYLLVYGTEAVISAEVEIPSLRIIQEAELSDVEWVRKRIDQLTLIDEKRMTAVCHGQLYRQRMTCAFHKKVRSRTFKVGQLVLKRIFPHQDEYKGKFAPNWQGPYVVRKVLSGGALILSEMDGTKWPKPINSDAVKRYYV</sequence>
<evidence type="ECO:0000259" key="1">
    <source>
        <dbReference type="PROSITE" id="PS50994"/>
    </source>
</evidence>
<evidence type="ECO:0000313" key="2">
    <source>
        <dbReference type="EMBL" id="QVT92262.1"/>
    </source>
</evidence>
<dbReference type="PROSITE" id="PS50994">
    <property type="entry name" value="INTEGRASE"/>
    <property type="match status" value="1"/>
</dbReference>
<name>A0A8E7DAR2_SOLCH</name>
<dbReference type="InterPro" id="IPR001584">
    <property type="entry name" value="Integrase_cat-core"/>
</dbReference>
<reference evidence="2" key="1">
    <citation type="journal article" date="2021" name="Plant J.">
        <title>Allelic variants of the NLR protein Rpi-chc1 differentially recognize members of the Phytophthora infestans PexRD12/31 effector superfamily through the leucine-rich repeat domain.</title>
        <authorList>
            <person name="Monino-Lopez D."/>
            <person name="Nijenhuis M."/>
            <person name="Kodde L."/>
            <person name="Kamoun S."/>
            <person name="Salehian H."/>
            <person name="Schentsnyi K."/>
            <person name="Stam R."/>
            <person name="Lokossou A."/>
            <person name="Abd-El-Haliem A."/>
            <person name="Visser R.G."/>
            <person name="Vossen J.H."/>
        </authorList>
    </citation>
    <scope>NUCLEOTIDE SEQUENCE</scope>
</reference>
<dbReference type="EMBL" id="MW383255">
    <property type="protein sequence ID" value="QVT92262.1"/>
    <property type="molecule type" value="Genomic_DNA"/>
</dbReference>
<organism evidence="2">
    <name type="scientific">Solanum chacoense</name>
    <name type="common">Chaco potato</name>
    <dbReference type="NCBI Taxonomy" id="4108"/>
    <lineage>
        <taxon>Eukaryota</taxon>
        <taxon>Viridiplantae</taxon>
        <taxon>Streptophyta</taxon>
        <taxon>Embryophyta</taxon>
        <taxon>Tracheophyta</taxon>
        <taxon>Spermatophyta</taxon>
        <taxon>Magnoliopsida</taxon>
        <taxon>eudicotyledons</taxon>
        <taxon>Gunneridae</taxon>
        <taxon>Pentapetalae</taxon>
        <taxon>asterids</taxon>
        <taxon>lamiids</taxon>
        <taxon>Solanales</taxon>
        <taxon>Solanaceae</taxon>
        <taxon>Solanoideae</taxon>
        <taxon>Solaneae</taxon>
        <taxon>Solanum</taxon>
    </lineage>
</organism>
<dbReference type="GO" id="GO:0015074">
    <property type="term" value="P:DNA integration"/>
    <property type="evidence" value="ECO:0007669"/>
    <property type="project" value="InterPro"/>
</dbReference>
<proteinExistence type="predicted"/>
<dbReference type="PANTHER" id="PTHR48475:SF1">
    <property type="entry name" value="RNASE H TYPE-1 DOMAIN-CONTAINING PROTEIN"/>
    <property type="match status" value="1"/>
</dbReference>
<accession>A0A8E7DAR2</accession>
<dbReference type="PANTHER" id="PTHR48475">
    <property type="entry name" value="RIBONUCLEASE H"/>
    <property type="match status" value="1"/>
</dbReference>
<feature type="domain" description="Integrase catalytic" evidence="1">
    <location>
        <begin position="73"/>
        <end position="168"/>
    </location>
</feature>
<protein>
    <recommendedName>
        <fullName evidence="1">Integrase catalytic domain-containing protein</fullName>
    </recommendedName>
</protein>
<dbReference type="AlphaFoldDB" id="A0A8E7DAR2"/>